<dbReference type="InterPro" id="IPR056179">
    <property type="entry name" value="DHQS_C"/>
</dbReference>
<dbReference type="GO" id="GO:0003856">
    <property type="term" value="F:3-dehydroquinate synthase activity"/>
    <property type="evidence" value="ECO:0007669"/>
    <property type="project" value="UniProtKB-UniRule"/>
</dbReference>
<dbReference type="GO" id="GO:0046872">
    <property type="term" value="F:metal ion binding"/>
    <property type="evidence" value="ECO:0007669"/>
    <property type="project" value="UniProtKB-KW"/>
</dbReference>
<evidence type="ECO:0000259" key="12">
    <source>
        <dbReference type="Pfam" id="PF24621"/>
    </source>
</evidence>
<dbReference type="Gene3D" id="3.40.50.1970">
    <property type="match status" value="1"/>
</dbReference>
<feature type="binding site" evidence="9">
    <location>
        <position position="267"/>
    </location>
    <ligand>
        <name>Zn(2+)</name>
        <dbReference type="ChEBI" id="CHEBI:29105"/>
    </ligand>
</feature>
<feature type="domain" description="3-dehydroquinate synthase N-terminal" evidence="11">
    <location>
        <begin position="71"/>
        <end position="183"/>
    </location>
</feature>
<evidence type="ECO:0000256" key="5">
    <source>
        <dbReference type="ARBA" id="ARBA00022833"/>
    </source>
</evidence>
<keyword evidence="4 9" id="KW-0547">Nucleotide-binding</keyword>
<proteinExistence type="inferred from homology"/>
<dbReference type="HAMAP" id="MF_00110">
    <property type="entry name" value="DHQ_synthase"/>
    <property type="match status" value="1"/>
</dbReference>
<comment type="function">
    <text evidence="9">Catalyzes the conversion of 3-deoxy-D-arabino-heptulosonate 7-phosphate (DAHP) to dehydroquinate (DHQ).</text>
</comment>
<comment type="caution">
    <text evidence="9">Lacks conserved residue(s) required for the propagation of feature annotation.</text>
</comment>
<comment type="subcellular location">
    <subcellularLocation>
        <location evidence="9">Cytoplasm</location>
    </subcellularLocation>
</comment>
<dbReference type="EMBL" id="LN879430">
    <property type="protein sequence ID" value="CUH92705.1"/>
    <property type="molecule type" value="Genomic_DNA"/>
</dbReference>
<feature type="binding site" evidence="9">
    <location>
        <position position="188"/>
    </location>
    <ligand>
        <name>Zn(2+)</name>
        <dbReference type="ChEBI" id="CHEBI:29105"/>
    </ligand>
</feature>
<evidence type="ECO:0000256" key="3">
    <source>
        <dbReference type="ARBA" id="ARBA00022723"/>
    </source>
</evidence>
<dbReference type="Gene3D" id="1.20.1090.10">
    <property type="entry name" value="Dehydroquinate synthase-like - alpha domain"/>
    <property type="match status" value="1"/>
</dbReference>
<comment type="cofactor">
    <cofactor evidence="9">
        <name>Co(2+)</name>
        <dbReference type="ChEBI" id="CHEBI:48828"/>
    </cofactor>
    <cofactor evidence="9">
        <name>Zn(2+)</name>
        <dbReference type="ChEBI" id="CHEBI:29105"/>
    </cofactor>
    <text evidence="9">Binds 1 divalent metal cation per subunit. Can use either Co(2+) or Zn(2+).</text>
</comment>
<protein>
    <recommendedName>
        <fullName evidence="9 10">3-dehydroquinate synthase</fullName>
        <shortName evidence="9">DHQS</shortName>
        <ecNumber evidence="9 10">4.2.3.4</ecNumber>
    </recommendedName>
</protein>
<keyword evidence="9" id="KW-0963">Cytoplasm</keyword>
<evidence type="ECO:0000256" key="10">
    <source>
        <dbReference type="NCBIfam" id="TIGR01357"/>
    </source>
</evidence>
<evidence type="ECO:0000256" key="8">
    <source>
        <dbReference type="ARBA" id="ARBA00023285"/>
    </source>
</evidence>
<dbReference type="GO" id="GO:0005737">
    <property type="term" value="C:cytoplasm"/>
    <property type="evidence" value="ECO:0007669"/>
    <property type="project" value="UniProtKB-SubCell"/>
</dbReference>
<accession>A0A0K8J5G6</accession>
<comment type="similarity">
    <text evidence="9">Belongs to the sugar phosphate cyclases superfamily. Dehydroquinate synthase family.</text>
</comment>
<dbReference type="Pfam" id="PF24621">
    <property type="entry name" value="DHQS_C"/>
    <property type="match status" value="1"/>
</dbReference>
<feature type="binding site" evidence="9">
    <location>
        <position position="251"/>
    </location>
    <ligand>
        <name>Zn(2+)</name>
        <dbReference type="ChEBI" id="CHEBI:29105"/>
    </ligand>
</feature>
<dbReference type="PANTHER" id="PTHR43622">
    <property type="entry name" value="3-DEHYDROQUINATE SYNTHASE"/>
    <property type="match status" value="1"/>
</dbReference>
<evidence type="ECO:0000256" key="9">
    <source>
        <dbReference type="HAMAP-Rule" id="MF_00110"/>
    </source>
</evidence>
<evidence type="ECO:0000256" key="6">
    <source>
        <dbReference type="ARBA" id="ARBA00023027"/>
    </source>
</evidence>
<reference evidence="14" key="1">
    <citation type="submission" date="2015-09" db="EMBL/GenBank/DDBJ databases">
        <authorList>
            <person name="Wibberg D."/>
        </authorList>
    </citation>
    <scope>NUCLEOTIDE SEQUENCE [LARGE SCALE GENOMIC DNA]</scope>
    <source>
        <strain evidence="14">SD1D</strain>
    </source>
</reference>
<organism evidence="13 14">
    <name type="scientific">Herbinix luporum</name>
    <dbReference type="NCBI Taxonomy" id="1679721"/>
    <lineage>
        <taxon>Bacteria</taxon>
        <taxon>Bacillati</taxon>
        <taxon>Bacillota</taxon>
        <taxon>Clostridia</taxon>
        <taxon>Lachnospirales</taxon>
        <taxon>Lachnospiraceae</taxon>
        <taxon>Herbinix</taxon>
    </lineage>
</organism>
<dbReference type="NCBIfam" id="TIGR01357">
    <property type="entry name" value="aroB"/>
    <property type="match status" value="1"/>
</dbReference>
<dbReference type="PIRSF" id="PIRSF001455">
    <property type="entry name" value="DHQ_synth"/>
    <property type="match status" value="1"/>
</dbReference>
<comment type="cofactor">
    <cofactor evidence="2">
        <name>Zn(2+)</name>
        <dbReference type="ChEBI" id="CHEBI:29105"/>
    </cofactor>
</comment>
<feature type="binding site" evidence="9">
    <location>
        <position position="146"/>
    </location>
    <ligand>
        <name>NAD(+)</name>
        <dbReference type="ChEBI" id="CHEBI:57540"/>
    </ligand>
</feature>
<dbReference type="CDD" id="cd08195">
    <property type="entry name" value="DHQS"/>
    <property type="match status" value="1"/>
</dbReference>
<feature type="binding site" evidence="9">
    <location>
        <position position="155"/>
    </location>
    <ligand>
        <name>NAD(+)</name>
        <dbReference type="ChEBI" id="CHEBI:57540"/>
    </ligand>
</feature>
<keyword evidence="6 9" id="KW-0520">NAD</keyword>
<evidence type="ECO:0000313" key="14">
    <source>
        <dbReference type="Proteomes" id="UP000196053"/>
    </source>
</evidence>
<dbReference type="EC" id="4.2.3.4" evidence="9 10"/>
<evidence type="ECO:0000259" key="11">
    <source>
        <dbReference type="Pfam" id="PF01761"/>
    </source>
</evidence>
<dbReference type="InterPro" id="IPR030963">
    <property type="entry name" value="DHQ_synth_fam"/>
</dbReference>
<comment type="cofactor">
    <cofactor evidence="1 9">
        <name>NAD(+)</name>
        <dbReference type="ChEBI" id="CHEBI:57540"/>
    </cofactor>
</comment>
<keyword evidence="5 9" id="KW-0862">Zinc</keyword>
<dbReference type="InterPro" id="IPR050071">
    <property type="entry name" value="Dehydroquinate_synthase"/>
</dbReference>
<sequence>MYQDKIIVNYESKPAYSILLKKDFTGLKEALLNLGLQNRRFLVITDSNVEKIYLKECMDLIGPISRGIYSFTFEAGENSKNLETVKLVYNKLIAKKFDRNDIILALGGGVTGDLAGFVASTYLRGIDFIQIPTTLLAMADSSIGGKTGVDFMAYKNMIGAFHQPKLVYMNLSSLKTLPKREFNAGISEIIKHGLIKDADFYKWLQDNITNIQSLDYETLKQMVYRSCMIKKKVVEEDPKEKGDRALLNFGHTIGHAIEKLMDFQLLHGECVAVGMICAAYISNKRGFISNDELECIYKIIEAFNLPTSIKDLSSEEIYHVTRLDKKMESDKIKFIYLESIGRAIIDTSVSKDEMIEAINYVQN</sequence>
<keyword evidence="7 9" id="KW-0456">Lyase</keyword>
<keyword evidence="3 9" id="KW-0479">Metal-binding</keyword>
<gene>
    <name evidence="9" type="primary">aroB</name>
    <name evidence="13" type="ORF">SD1D_1159</name>
</gene>
<dbReference type="RefSeq" id="WP_058258052.1">
    <property type="nucleotide sequence ID" value="NZ_DUPS01000029.1"/>
</dbReference>
<name>A0A0K8J5G6_9FIRM</name>
<feature type="binding site" evidence="9">
    <location>
        <begin position="133"/>
        <end position="134"/>
    </location>
    <ligand>
        <name>NAD(+)</name>
        <dbReference type="ChEBI" id="CHEBI:57540"/>
    </ligand>
</feature>
<evidence type="ECO:0000256" key="4">
    <source>
        <dbReference type="ARBA" id="ARBA00022741"/>
    </source>
</evidence>
<comment type="catalytic activity">
    <reaction evidence="9">
        <text>7-phospho-2-dehydro-3-deoxy-D-arabino-heptonate = 3-dehydroquinate + phosphate</text>
        <dbReference type="Rhea" id="RHEA:21968"/>
        <dbReference type="ChEBI" id="CHEBI:32364"/>
        <dbReference type="ChEBI" id="CHEBI:43474"/>
        <dbReference type="ChEBI" id="CHEBI:58394"/>
        <dbReference type="EC" id="4.2.3.4"/>
    </reaction>
</comment>
<dbReference type="PANTHER" id="PTHR43622:SF1">
    <property type="entry name" value="3-DEHYDROQUINATE SYNTHASE"/>
    <property type="match status" value="1"/>
</dbReference>
<keyword evidence="14" id="KW-1185">Reference proteome</keyword>
<keyword evidence="8 9" id="KW-0170">Cobalt</keyword>
<dbReference type="FunFam" id="3.40.50.1970:FF:000007">
    <property type="entry name" value="Pentafunctional AROM polypeptide"/>
    <property type="match status" value="1"/>
</dbReference>
<dbReference type="InterPro" id="IPR016037">
    <property type="entry name" value="DHQ_synth_AroB"/>
</dbReference>
<dbReference type="OrthoDB" id="9806583at2"/>
<keyword evidence="9" id="KW-0057">Aromatic amino acid biosynthesis</keyword>
<dbReference type="Proteomes" id="UP000196053">
    <property type="component" value="Chromosome I"/>
</dbReference>
<evidence type="ECO:0000313" key="13">
    <source>
        <dbReference type="EMBL" id="CUH92705.1"/>
    </source>
</evidence>
<dbReference type="KEGG" id="hsd:SD1D_1159"/>
<dbReference type="InterPro" id="IPR030960">
    <property type="entry name" value="DHQS/DOIS_N"/>
</dbReference>
<dbReference type="GO" id="GO:0009423">
    <property type="term" value="P:chorismate biosynthetic process"/>
    <property type="evidence" value="ECO:0007669"/>
    <property type="project" value="UniProtKB-UniRule"/>
</dbReference>
<keyword evidence="9" id="KW-0028">Amino-acid biosynthesis</keyword>
<evidence type="ECO:0000256" key="1">
    <source>
        <dbReference type="ARBA" id="ARBA00001911"/>
    </source>
</evidence>
<dbReference type="Pfam" id="PF01761">
    <property type="entry name" value="DHQ_synthase"/>
    <property type="match status" value="1"/>
</dbReference>
<dbReference type="GO" id="GO:0008652">
    <property type="term" value="P:amino acid biosynthetic process"/>
    <property type="evidence" value="ECO:0007669"/>
    <property type="project" value="UniProtKB-KW"/>
</dbReference>
<dbReference type="SUPFAM" id="SSF56796">
    <property type="entry name" value="Dehydroquinate synthase-like"/>
    <property type="match status" value="1"/>
</dbReference>
<feature type="domain" description="3-dehydroquinate synthase C-terminal" evidence="12">
    <location>
        <begin position="185"/>
        <end position="326"/>
    </location>
</feature>
<feature type="binding site" evidence="9">
    <location>
        <begin position="109"/>
        <end position="113"/>
    </location>
    <ligand>
        <name>NAD(+)</name>
        <dbReference type="ChEBI" id="CHEBI:57540"/>
    </ligand>
</feature>
<comment type="pathway">
    <text evidence="9">Metabolic intermediate biosynthesis; chorismate biosynthesis; chorismate from D-erythrose 4-phosphate and phosphoenolpyruvate: step 2/7.</text>
</comment>
<evidence type="ECO:0000256" key="7">
    <source>
        <dbReference type="ARBA" id="ARBA00023239"/>
    </source>
</evidence>
<dbReference type="GO" id="GO:0009073">
    <property type="term" value="P:aromatic amino acid family biosynthetic process"/>
    <property type="evidence" value="ECO:0007669"/>
    <property type="project" value="UniProtKB-KW"/>
</dbReference>
<dbReference type="UniPathway" id="UPA00053">
    <property type="reaction ID" value="UER00085"/>
</dbReference>
<dbReference type="AlphaFoldDB" id="A0A0K8J5G6"/>
<dbReference type="GO" id="GO:0000166">
    <property type="term" value="F:nucleotide binding"/>
    <property type="evidence" value="ECO:0007669"/>
    <property type="project" value="UniProtKB-KW"/>
</dbReference>
<evidence type="ECO:0000256" key="2">
    <source>
        <dbReference type="ARBA" id="ARBA00001947"/>
    </source>
</evidence>